<evidence type="ECO:0000313" key="4">
    <source>
        <dbReference type="EMBL" id="QAB14418.1"/>
    </source>
</evidence>
<dbReference type="RefSeq" id="WP_128384223.1">
    <property type="nucleotide sequence ID" value="NZ_CP035033.1"/>
</dbReference>
<keyword evidence="5" id="KW-1185">Reference proteome</keyword>
<accession>A0A451G4L5</accession>
<dbReference type="Pfam" id="PF00072">
    <property type="entry name" value="Response_reg"/>
    <property type="match status" value="1"/>
</dbReference>
<dbReference type="EMBL" id="CP035033">
    <property type="protein sequence ID" value="QAB14418.1"/>
    <property type="molecule type" value="Genomic_DNA"/>
</dbReference>
<dbReference type="Proteomes" id="UP000285478">
    <property type="component" value="Chromosome"/>
</dbReference>
<dbReference type="SUPFAM" id="SSF52172">
    <property type="entry name" value="CheY-like"/>
    <property type="match status" value="1"/>
</dbReference>
<evidence type="ECO:0000256" key="2">
    <source>
        <dbReference type="PROSITE-ProRule" id="PRU00169"/>
    </source>
</evidence>
<feature type="domain" description="Response regulatory" evidence="3">
    <location>
        <begin position="5"/>
        <end position="124"/>
    </location>
</feature>
<organism evidence="4 5">
    <name type="scientific">Hydrogenovibrio thermophilus</name>
    <dbReference type="NCBI Taxonomy" id="265883"/>
    <lineage>
        <taxon>Bacteria</taxon>
        <taxon>Pseudomonadati</taxon>
        <taxon>Pseudomonadota</taxon>
        <taxon>Gammaproteobacteria</taxon>
        <taxon>Thiotrichales</taxon>
        <taxon>Piscirickettsiaceae</taxon>
        <taxon>Hydrogenovibrio</taxon>
    </lineage>
</organism>
<reference evidence="4 5" key="1">
    <citation type="journal article" date="2018" name="Environ. Microbiol.">
        <title>Genomes of ubiquitous marine and hypersaline Hydrogenovibrio, Thiomicrorhabdus and Thiomicrospira spp. encode a diversity of mechanisms to sustain chemolithoautotrophy in heterogeneous environments.</title>
        <authorList>
            <person name="Scott K.M."/>
            <person name="Williams J."/>
            <person name="Porter C.M.B."/>
            <person name="Russel S."/>
            <person name="Harmer T.L."/>
            <person name="Paul J.H."/>
            <person name="Antonen K.M."/>
            <person name="Bridges M.K."/>
            <person name="Camper G.J."/>
            <person name="Campla C.K."/>
            <person name="Casella L.G."/>
            <person name="Chase E."/>
            <person name="Conrad J.W."/>
            <person name="Cruz M.C."/>
            <person name="Dunlap D.S."/>
            <person name="Duran L."/>
            <person name="Fahsbender E.M."/>
            <person name="Goldsmith D.B."/>
            <person name="Keeley R.F."/>
            <person name="Kondoff M.R."/>
            <person name="Kussy B.I."/>
            <person name="Lane M.K."/>
            <person name="Lawler S."/>
            <person name="Leigh B.A."/>
            <person name="Lewis C."/>
            <person name="Lostal L.M."/>
            <person name="Marking D."/>
            <person name="Mancera P.A."/>
            <person name="McClenthan E.C."/>
            <person name="McIntyre E.A."/>
            <person name="Mine J.A."/>
            <person name="Modi S."/>
            <person name="Moore B.D."/>
            <person name="Morgan W.A."/>
            <person name="Nelson K.M."/>
            <person name="Nguyen K.N."/>
            <person name="Ogburn N."/>
            <person name="Parrino D.G."/>
            <person name="Pedapudi A.D."/>
            <person name="Pelham R.P."/>
            <person name="Preece A.M."/>
            <person name="Rampersad E.A."/>
            <person name="Richardson J.C."/>
            <person name="Rodgers C.M."/>
            <person name="Schaffer B.L."/>
            <person name="Sheridan N.E."/>
            <person name="Solone M.R."/>
            <person name="Staley Z.R."/>
            <person name="Tabuchi M."/>
            <person name="Waide R.J."/>
            <person name="Wanjugi P.W."/>
            <person name="Young S."/>
            <person name="Clum A."/>
            <person name="Daum C."/>
            <person name="Huntemann M."/>
            <person name="Ivanova N."/>
            <person name="Kyrpides N."/>
            <person name="Mikhailova N."/>
            <person name="Palaniappan K."/>
            <person name="Pillay M."/>
            <person name="Reddy T.B.K."/>
            <person name="Shapiro N."/>
            <person name="Stamatis D."/>
            <person name="Varghese N."/>
            <person name="Woyke T."/>
            <person name="Boden R."/>
            <person name="Freyermuth S.K."/>
            <person name="Kerfeld C.A."/>
        </authorList>
    </citation>
    <scope>NUCLEOTIDE SEQUENCE [LARGE SCALE GENOMIC DNA]</scope>
    <source>
        <strain evidence="4 5">JR-2</strain>
    </source>
</reference>
<keyword evidence="1 2" id="KW-0597">Phosphoprotein</keyword>
<dbReference type="KEGG" id="htr:EPV75_01380"/>
<dbReference type="InterPro" id="IPR050595">
    <property type="entry name" value="Bact_response_regulator"/>
</dbReference>
<proteinExistence type="predicted"/>
<dbReference type="InterPro" id="IPR001789">
    <property type="entry name" value="Sig_transdc_resp-reg_receiver"/>
</dbReference>
<protein>
    <submittedName>
        <fullName evidence="4">Response regulator</fullName>
    </submittedName>
</protein>
<dbReference type="GO" id="GO:0000160">
    <property type="term" value="P:phosphorelay signal transduction system"/>
    <property type="evidence" value="ECO:0007669"/>
    <property type="project" value="InterPro"/>
</dbReference>
<evidence type="ECO:0000313" key="5">
    <source>
        <dbReference type="Proteomes" id="UP000285478"/>
    </source>
</evidence>
<dbReference type="PANTHER" id="PTHR44591">
    <property type="entry name" value="STRESS RESPONSE REGULATOR PROTEIN 1"/>
    <property type="match status" value="1"/>
</dbReference>
<feature type="modified residue" description="4-aspartylphosphate" evidence="2">
    <location>
        <position position="57"/>
    </location>
</feature>
<dbReference type="Pfam" id="PF13581">
    <property type="entry name" value="HATPase_c_2"/>
    <property type="match status" value="1"/>
</dbReference>
<evidence type="ECO:0000256" key="1">
    <source>
        <dbReference type="ARBA" id="ARBA00022553"/>
    </source>
</evidence>
<dbReference type="InterPro" id="IPR003594">
    <property type="entry name" value="HATPase_dom"/>
</dbReference>
<sequence length="302" mass="34446">MNKANLLIVEDDLVSQKLLQSFLKNEDFNLFLANDGEEASQLIRQKPHDFFHCIISDYLMPNKDGIQLLEELKQHAEYKKIPFILQTTANSEAEIQRGINAGAFYYLIKPITKETLISVVNAALKDFQNHKDILTTLKGIHKAFPLITDGRFEVRTIDEAKHLSSFIALLTTDPNSIGIGFLELMVNAVEHGNLGITYDEKTQLIRDSQLSEEINRRLALPENRCKFVAVDLRHNDETLVVTITDMGNGFDFENYLEFSLERAMDNHGRGIMMANKLSFDELTYLDGGRQVRCLTRKLKRPA</sequence>
<dbReference type="PANTHER" id="PTHR44591:SF3">
    <property type="entry name" value="RESPONSE REGULATORY DOMAIN-CONTAINING PROTEIN"/>
    <property type="match status" value="1"/>
</dbReference>
<dbReference type="InterPro" id="IPR011006">
    <property type="entry name" value="CheY-like_superfamily"/>
</dbReference>
<dbReference type="Gene3D" id="3.40.50.2300">
    <property type="match status" value="1"/>
</dbReference>
<name>A0A451G4L5_9GAMM</name>
<dbReference type="SMART" id="SM00448">
    <property type="entry name" value="REC"/>
    <property type="match status" value="1"/>
</dbReference>
<gene>
    <name evidence="4" type="ORF">EPV75_01380</name>
</gene>
<dbReference type="PROSITE" id="PS50110">
    <property type="entry name" value="RESPONSE_REGULATORY"/>
    <property type="match status" value="1"/>
</dbReference>
<evidence type="ECO:0000259" key="3">
    <source>
        <dbReference type="PROSITE" id="PS50110"/>
    </source>
</evidence>
<dbReference type="CDD" id="cd16936">
    <property type="entry name" value="HATPase_RsbW-like"/>
    <property type="match status" value="1"/>
</dbReference>
<dbReference type="SUPFAM" id="SSF55874">
    <property type="entry name" value="ATPase domain of HSP90 chaperone/DNA topoisomerase II/histidine kinase"/>
    <property type="match status" value="1"/>
</dbReference>
<dbReference type="AlphaFoldDB" id="A0A451G4L5"/>
<dbReference type="InterPro" id="IPR036890">
    <property type="entry name" value="HATPase_C_sf"/>
</dbReference>
<dbReference type="CDD" id="cd00156">
    <property type="entry name" value="REC"/>
    <property type="match status" value="1"/>
</dbReference>
<dbReference type="Gene3D" id="3.30.565.10">
    <property type="entry name" value="Histidine kinase-like ATPase, C-terminal domain"/>
    <property type="match status" value="1"/>
</dbReference>